<dbReference type="AlphaFoldDB" id="A0A0E9PAV8"/>
<protein>
    <submittedName>
        <fullName evidence="1">Uncharacterized protein</fullName>
    </submittedName>
</protein>
<reference evidence="1" key="1">
    <citation type="submission" date="2014-11" db="EMBL/GenBank/DDBJ databases">
        <authorList>
            <person name="Amaro Gonzalez C."/>
        </authorList>
    </citation>
    <scope>NUCLEOTIDE SEQUENCE</scope>
</reference>
<proteinExistence type="predicted"/>
<accession>A0A0E9PAV8</accession>
<evidence type="ECO:0000313" key="1">
    <source>
        <dbReference type="EMBL" id="JAH01402.1"/>
    </source>
</evidence>
<name>A0A0E9PAV8_ANGAN</name>
<dbReference type="EMBL" id="GBXM01107175">
    <property type="protein sequence ID" value="JAH01402.1"/>
    <property type="molecule type" value="Transcribed_RNA"/>
</dbReference>
<organism evidence="1">
    <name type="scientific">Anguilla anguilla</name>
    <name type="common">European freshwater eel</name>
    <name type="synonym">Muraena anguilla</name>
    <dbReference type="NCBI Taxonomy" id="7936"/>
    <lineage>
        <taxon>Eukaryota</taxon>
        <taxon>Metazoa</taxon>
        <taxon>Chordata</taxon>
        <taxon>Craniata</taxon>
        <taxon>Vertebrata</taxon>
        <taxon>Euteleostomi</taxon>
        <taxon>Actinopterygii</taxon>
        <taxon>Neopterygii</taxon>
        <taxon>Teleostei</taxon>
        <taxon>Anguilliformes</taxon>
        <taxon>Anguillidae</taxon>
        <taxon>Anguilla</taxon>
    </lineage>
</organism>
<reference evidence="1" key="2">
    <citation type="journal article" date="2015" name="Fish Shellfish Immunol.">
        <title>Early steps in the European eel (Anguilla anguilla)-Vibrio vulnificus interaction in the gills: Role of the RtxA13 toxin.</title>
        <authorList>
            <person name="Callol A."/>
            <person name="Pajuelo D."/>
            <person name="Ebbesson L."/>
            <person name="Teles M."/>
            <person name="MacKenzie S."/>
            <person name="Amaro C."/>
        </authorList>
    </citation>
    <scope>NUCLEOTIDE SEQUENCE</scope>
</reference>
<sequence length="31" mass="3859">MSQAEEMKIRQVMNLLLFIQQKRDLMSWSRF</sequence>